<protein>
    <recommendedName>
        <fullName evidence="3">SpoIIAA-like protein</fullName>
    </recommendedName>
</protein>
<name>A0A839EUP4_9GAMM</name>
<proteinExistence type="predicted"/>
<dbReference type="Proteomes" id="UP000550401">
    <property type="component" value="Unassembled WGS sequence"/>
</dbReference>
<dbReference type="AlphaFoldDB" id="A0A839EUP4"/>
<evidence type="ECO:0008006" key="3">
    <source>
        <dbReference type="Google" id="ProtNLM"/>
    </source>
</evidence>
<dbReference type="Gene3D" id="3.40.50.10600">
    <property type="entry name" value="SpoIIaa-like domains"/>
    <property type="match status" value="1"/>
</dbReference>
<comment type="caution">
    <text evidence="1">The sequence shown here is derived from an EMBL/GenBank/DDBJ whole genome shotgun (WGS) entry which is preliminary data.</text>
</comment>
<keyword evidence="2" id="KW-1185">Reference proteome</keyword>
<evidence type="ECO:0000313" key="2">
    <source>
        <dbReference type="Proteomes" id="UP000550401"/>
    </source>
</evidence>
<dbReference type="InterPro" id="IPR036513">
    <property type="entry name" value="STAS_dom_sf"/>
</dbReference>
<sequence>MIAILPAPPHLAAFRFDGLLSGEDFDVCVGEVERRLATQPRINLFCDMTRHGGITLDALAKDMRYAFGHFGELGRYARCAIVTDRPWIAAIAGVEDAMLSHTEMRCFAPAQREAAMAWAREVPSGPR</sequence>
<dbReference type="EMBL" id="JACGXL010000003">
    <property type="protein sequence ID" value="MBA8888257.1"/>
    <property type="molecule type" value="Genomic_DNA"/>
</dbReference>
<dbReference type="RefSeq" id="WP_182531306.1">
    <property type="nucleotide sequence ID" value="NZ_JACGXL010000003.1"/>
</dbReference>
<organism evidence="1 2">
    <name type="scientific">Dokdonella fugitiva</name>
    <dbReference type="NCBI Taxonomy" id="328517"/>
    <lineage>
        <taxon>Bacteria</taxon>
        <taxon>Pseudomonadati</taxon>
        <taxon>Pseudomonadota</taxon>
        <taxon>Gammaproteobacteria</taxon>
        <taxon>Lysobacterales</taxon>
        <taxon>Rhodanobacteraceae</taxon>
        <taxon>Dokdonella</taxon>
    </lineage>
</organism>
<gene>
    <name evidence="1" type="ORF">FHW12_002481</name>
</gene>
<accession>A0A839EUP4</accession>
<evidence type="ECO:0000313" key="1">
    <source>
        <dbReference type="EMBL" id="MBA8888257.1"/>
    </source>
</evidence>
<dbReference type="InterPro" id="IPR038396">
    <property type="entry name" value="SpoIIAA-like_sf"/>
</dbReference>
<dbReference type="InterPro" id="IPR021866">
    <property type="entry name" value="SpoIIAA-like"/>
</dbReference>
<dbReference type="SUPFAM" id="SSF52091">
    <property type="entry name" value="SpoIIaa-like"/>
    <property type="match status" value="1"/>
</dbReference>
<reference evidence="1 2" key="1">
    <citation type="submission" date="2020-07" db="EMBL/GenBank/DDBJ databases">
        <title>Genomic Encyclopedia of Type Strains, Phase IV (KMG-V): Genome sequencing to study the core and pangenomes of soil and plant-associated prokaryotes.</title>
        <authorList>
            <person name="Whitman W."/>
        </authorList>
    </citation>
    <scope>NUCLEOTIDE SEQUENCE [LARGE SCALE GENOMIC DNA]</scope>
    <source>
        <strain evidence="1 2">RH2WT43</strain>
    </source>
</reference>
<dbReference type="Pfam" id="PF11964">
    <property type="entry name" value="SpoIIAA-like"/>
    <property type="match status" value="1"/>
</dbReference>